<keyword evidence="3" id="KW-1185">Reference proteome</keyword>
<name>A0A8S1QEE0_9CILI</name>
<comment type="caution">
    <text evidence="2">The sequence shown here is derived from an EMBL/GenBank/DDBJ whole genome shotgun (WGS) entry which is preliminary data.</text>
</comment>
<sequence length="60" mass="7228">MNNSQNRQKKSSVRFGHQKMESLFFQKVNLMAFSIRNDNNIKREDNQWQNRQKSGIKSRV</sequence>
<reference evidence="2" key="1">
    <citation type="submission" date="2021-01" db="EMBL/GenBank/DDBJ databases">
        <authorList>
            <consortium name="Genoscope - CEA"/>
            <person name="William W."/>
        </authorList>
    </citation>
    <scope>NUCLEOTIDE SEQUENCE</scope>
</reference>
<organism evidence="2 3">
    <name type="scientific">Paramecium sonneborni</name>
    <dbReference type="NCBI Taxonomy" id="65129"/>
    <lineage>
        <taxon>Eukaryota</taxon>
        <taxon>Sar</taxon>
        <taxon>Alveolata</taxon>
        <taxon>Ciliophora</taxon>
        <taxon>Intramacronucleata</taxon>
        <taxon>Oligohymenophorea</taxon>
        <taxon>Peniculida</taxon>
        <taxon>Parameciidae</taxon>
        <taxon>Paramecium</taxon>
    </lineage>
</organism>
<proteinExistence type="predicted"/>
<feature type="region of interest" description="Disordered" evidence="1">
    <location>
        <begin position="39"/>
        <end position="60"/>
    </location>
</feature>
<evidence type="ECO:0000313" key="2">
    <source>
        <dbReference type="EMBL" id="CAD8114249.1"/>
    </source>
</evidence>
<evidence type="ECO:0000313" key="3">
    <source>
        <dbReference type="Proteomes" id="UP000692954"/>
    </source>
</evidence>
<dbReference type="EMBL" id="CAJJDN010000105">
    <property type="protein sequence ID" value="CAD8114249.1"/>
    <property type="molecule type" value="Genomic_DNA"/>
</dbReference>
<protein>
    <submittedName>
        <fullName evidence="2">Uncharacterized protein</fullName>
    </submittedName>
</protein>
<dbReference type="AlphaFoldDB" id="A0A8S1QEE0"/>
<gene>
    <name evidence="2" type="ORF">PSON_ATCC_30995.1.T1050107</name>
</gene>
<accession>A0A8S1QEE0</accession>
<evidence type="ECO:0000256" key="1">
    <source>
        <dbReference type="SAM" id="MobiDB-lite"/>
    </source>
</evidence>
<dbReference type="Proteomes" id="UP000692954">
    <property type="component" value="Unassembled WGS sequence"/>
</dbReference>